<organism evidence="2 3">
    <name type="scientific">Trichosporon asahii var. asahii (strain CBS 8904)</name>
    <name type="common">Yeast</name>
    <dbReference type="NCBI Taxonomy" id="1220162"/>
    <lineage>
        <taxon>Eukaryota</taxon>
        <taxon>Fungi</taxon>
        <taxon>Dikarya</taxon>
        <taxon>Basidiomycota</taxon>
        <taxon>Agaricomycotina</taxon>
        <taxon>Tremellomycetes</taxon>
        <taxon>Trichosporonales</taxon>
        <taxon>Trichosporonaceae</taxon>
        <taxon>Trichosporon</taxon>
    </lineage>
</organism>
<feature type="region of interest" description="Disordered" evidence="1">
    <location>
        <begin position="1"/>
        <end position="55"/>
    </location>
</feature>
<evidence type="ECO:0000313" key="2">
    <source>
        <dbReference type="EMBL" id="EKD02418.1"/>
    </source>
</evidence>
<reference evidence="2 3" key="1">
    <citation type="journal article" date="2012" name="Eukaryot. Cell">
        <title>Genome sequence of the Trichosporon asahii environmental strain CBS 8904.</title>
        <authorList>
            <person name="Yang R.Y."/>
            <person name="Li H.T."/>
            <person name="Zhu H."/>
            <person name="Zhou G.P."/>
            <person name="Wang M."/>
            <person name="Wang L."/>
        </authorList>
    </citation>
    <scope>NUCLEOTIDE SEQUENCE [LARGE SCALE GENOMIC DNA]</scope>
    <source>
        <strain evidence="2 3">CBS 8904</strain>
    </source>
</reference>
<feature type="region of interest" description="Disordered" evidence="1">
    <location>
        <begin position="145"/>
        <end position="195"/>
    </location>
</feature>
<accession>K1W014</accession>
<gene>
    <name evidence="2" type="ORF">A1Q2_03310</name>
</gene>
<evidence type="ECO:0000313" key="3">
    <source>
        <dbReference type="Proteomes" id="UP000006757"/>
    </source>
</evidence>
<protein>
    <submittedName>
        <fullName evidence="2">Uncharacterized protein</fullName>
    </submittedName>
</protein>
<keyword evidence="3" id="KW-1185">Reference proteome</keyword>
<feature type="compositionally biased region" description="Acidic residues" evidence="1">
    <location>
        <begin position="164"/>
        <end position="174"/>
    </location>
</feature>
<dbReference type="InParanoid" id="K1W014"/>
<dbReference type="Proteomes" id="UP000006757">
    <property type="component" value="Unassembled WGS sequence"/>
</dbReference>
<feature type="region of interest" description="Disordered" evidence="1">
    <location>
        <begin position="215"/>
        <end position="317"/>
    </location>
</feature>
<dbReference type="AlphaFoldDB" id="K1W014"/>
<feature type="compositionally biased region" description="Basic and acidic residues" evidence="1">
    <location>
        <begin position="528"/>
        <end position="537"/>
    </location>
</feature>
<dbReference type="EMBL" id="AMBO01000286">
    <property type="protein sequence ID" value="EKD02418.1"/>
    <property type="molecule type" value="Genomic_DNA"/>
</dbReference>
<sequence>MKSCDALSDDSSEFHTAPSTPIDERSCPILESPAKIDPQVSATQTPADHPAGDNLSRSAAIESNFRGDYSCLFWLGGNFFTAEPEQIESESEPETLFDSDSEECAELNRRQRIAYLNAQSAAGTAYGPYHPNGIRGHRERIEHHGRWSPQLPPHLHRNGYSSDSGDENGSDSDDSGSGIIVCGDSHNPGAWGEVGDGLGNGRGRVGELWDGLGLDAPGLEPVERLGIRGQPGVRGGRARDGSGDAVYRGELPGADGRQAEARLGQGGAAAPSHGRGHERPRQGYSPMRWTDVHGTPAGYERQPTPGPSRQPYHPDDCDISRPIVVAPTPRDLVPSYHLTDGGASRAWERDQQQYSQSDVNLMYGLGLFPPTPPTRYPPAETEAPAPPRPRRHRVHRILNAVRRHVRRLDPHPPPTSFSASIDAHSRDILPAGAELQYKQDILTRMMKRVTLDAYRPHDTSPQTVQHVEKEYWDKVARGEMGITRPECVRNRADMAEFAHYLNRVENRIDMYVERGRYDPPPGGSRYEPPFEGRRDPPPARTRAPPRAPVQHPAFIPRHLRAQQVGTDSEDSDLEASCYARH</sequence>
<dbReference type="HOGENOM" id="CLU_477505_0_0_1"/>
<feature type="compositionally biased region" description="Low complexity" evidence="1">
    <location>
        <begin position="175"/>
        <end position="185"/>
    </location>
</feature>
<name>K1W014_TRIAC</name>
<comment type="caution">
    <text evidence="2">The sequence shown here is derived from an EMBL/GenBank/DDBJ whole genome shotgun (WGS) entry which is preliminary data.</text>
</comment>
<evidence type="ECO:0000256" key="1">
    <source>
        <dbReference type="SAM" id="MobiDB-lite"/>
    </source>
</evidence>
<proteinExistence type="predicted"/>
<feature type="region of interest" description="Disordered" evidence="1">
    <location>
        <begin position="514"/>
        <end position="581"/>
    </location>
</feature>